<dbReference type="PANTHER" id="PTHR33181:SF15">
    <property type="entry name" value="PROTEIN FAR1-RELATED SEQUENCE"/>
    <property type="match status" value="1"/>
</dbReference>
<evidence type="ECO:0000313" key="2">
    <source>
        <dbReference type="Proteomes" id="UP000195402"/>
    </source>
</evidence>
<sequence>MEISGERHGLVNLYKDMESCKGYPDIQVMWEMLQSSSCPPHTNTNIININNTTSKRCSSWSWRFCFKPT</sequence>
<dbReference type="OMA" id="SCGEYED"/>
<dbReference type="InParanoid" id="A0A200PX39"/>
<evidence type="ECO:0000313" key="1">
    <source>
        <dbReference type="EMBL" id="OVA02789.1"/>
    </source>
</evidence>
<protein>
    <submittedName>
        <fullName evidence="1">Uncharacterized protein</fullName>
    </submittedName>
</protein>
<comment type="caution">
    <text evidence="1">The sequence shown here is derived from an EMBL/GenBank/DDBJ whole genome shotgun (WGS) entry which is preliminary data.</text>
</comment>
<name>A0A200PX39_MACCD</name>
<dbReference type="OrthoDB" id="1620383at2759"/>
<organism evidence="1 2">
    <name type="scientific">Macleaya cordata</name>
    <name type="common">Five-seeded plume-poppy</name>
    <name type="synonym">Bocconia cordata</name>
    <dbReference type="NCBI Taxonomy" id="56857"/>
    <lineage>
        <taxon>Eukaryota</taxon>
        <taxon>Viridiplantae</taxon>
        <taxon>Streptophyta</taxon>
        <taxon>Embryophyta</taxon>
        <taxon>Tracheophyta</taxon>
        <taxon>Spermatophyta</taxon>
        <taxon>Magnoliopsida</taxon>
        <taxon>Ranunculales</taxon>
        <taxon>Papaveraceae</taxon>
        <taxon>Papaveroideae</taxon>
        <taxon>Macleaya</taxon>
    </lineage>
</organism>
<dbReference type="AlphaFoldDB" id="A0A200PX39"/>
<reference evidence="1 2" key="1">
    <citation type="journal article" date="2017" name="Mol. Plant">
        <title>The Genome of Medicinal Plant Macleaya cordata Provides New Insights into Benzylisoquinoline Alkaloids Metabolism.</title>
        <authorList>
            <person name="Liu X."/>
            <person name="Liu Y."/>
            <person name="Huang P."/>
            <person name="Ma Y."/>
            <person name="Qing Z."/>
            <person name="Tang Q."/>
            <person name="Cao H."/>
            <person name="Cheng P."/>
            <person name="Zheng Y."/>
            <person name="Yuan Z."/>
            <person name="Zhou Y."/>
            <person name="Liu J."/>
            <person name="Tang Z."/>
            <person name="Zhuo Y."/>
            <person name="Zhang Y."/>
            <person name="Yu L."/>
            <person name="Huang J."/>
            <person name="Yang P."/>
            <person name="Peng Q."/>
            <person name="Zhang J."/>
            <person name="Jiang W."/>
            <person name="Zhang Z."/>
            <person name="Lin K."/>
            <person name="Ro D.K."/>
            <person name="Chen X."/>
            <person name="Xiong X."/>
            <person name="Shang Y."/>
            <person name="Huang S."/>
            <person name="Zeng J."/>
        </authorList>
    </citation>
    <scope>NUCLEOTIDE SEQUENCE [LARGE SCALE GENOMIC DNA]</scope>
    <source>
        <strain evidence="2">cv. BLH2017</strain>
        <tissue evidence="1">Root</tissue>
    </source>
</reference>
<dbReference type="EMBL" id="MVGT01003948">
    <property type="protein sequence ID" value="OVA02789.1"/>
    <property type="molecule type" value="Genomic_DNA"/>
</dbReference>
<proteinExistence type="predicted"/>
<gene>
    <name evidence="1" type="ORF">BVC80_9093g145</name>
</gene>
<accession>A0A200PX39</accession>
<keyword evidence="2" id="KW-1185">Reference proteome</keyword>
<dbReference type="Proteomes" id="UP000195402">
    <property type="component" value="Unassembled WGS sequence"/>
</dbReference>
<dbReference type="PANTHER" id="PTHR33181">
    <property type="entry name" value="OS01G0778500 PROTEIN"/>
    <property type="match status" value="1"/>
</dbReference>